<protein>
    <recommendedName>
        <fullName evidence="2">non-specific serine/threonine protein kinase</fullName>
        <ecNumber evidence="2">2.7.11.1</ecNumber>
    </recommendedName>
</protein>
<keyword evidence="10 16" id="KW-1133">Transmembrane helix</keyword>
<feature type="compositionally biased region" description="Pro residues" evidence="15">
    <location>
        <begin position="314"/>
        <end position="331"/>
    </location>
</feature>
<evidence type="ECO:0000256" key="7">
    <source>
        <dbReference type="ARBA" id="ARBA00022741"/>
    </source>
</evidence>
<keyword evidence="7 14" id="KW-0547">Nucleotide-binding</keyword>
<dbReference type="CDD" id="cd14066">
    <property type="entry name" value="STKc_IRAK"/>
    <property type="match status" value="1"/>
</dbReference>
<dbReference type="EMBL" id="AP008211">
    <property type="protein sequence ID" value="BAH93217.1"/>
    <property type="molecule type" value="Genomic_DNA"/>
</dbReference>
<dbReference type="FunFam" id="1.10.510.10:FF:000173">
    <property type="entry name" value="proline-rich receptor-like protein kinase PERK8"/>
    <property type="match status" value="1"/>
</dbReference>
<feature type="compositionally biased region" description="Pro residues" evidence="15">
    <location>
        <begin position="285"/>
        <end position="305"/>
    </location>
</feature>
<gene>
    <name evidence="18" type="ordered locus">Os05g0516400</name>
</gene>
<feature type="compositionally biased region" description="Low complexity" evidence="15">
    <location>
        <begin position="410"/>
        <end position="419"/>
    </location>
</feature>
<keyword evidence="11 16" id="KW-0472">Membrane</keyword>
<dbReference type="Proteomes" id="UP000000763">
    <property type="component" value="Chromosome 5"/>
</dbReference>
<reference evidence="18 19" key="1">
    <citation type="journal article" date="2005" name="Nature">
        <title>The map-based sequence of the rice genome.</title>
        <authorList>
            <consortium name="International rice genome sequencing project (IRGSP)"/>
            <person name="Matsumoto T."/>
            <person name="Wu J."/>
            <person name="Kanamori H."/>
            <person name="Katayose Y."/>
            <person name="Fujisawa M."/>
            <person name="Namiki N."/>
            <person name="Mizuno H."/>
            <person name="Yamamoto K."/>
            <person name="Antonio B.A."/>
            <person name="Baba T."/>
            <person name="Sakata K."/>
            <person name="Nagamura Y."/>
            <person name="Aoki H."/>
            <person name="Arikawa K."/>
            <person name="Arita K."/>
            <person name="Bito T."/>
            <person name="Chiden Y."/>
            <person name="Fujitsuka N."/>
            <person name="Fukunaka R."/>
            <person name="Hamada M."/>
            <person name="Harada C."/>
            <person name="Hayashi A."/>
            <person name="Hijishita S."/>
            <person name="Honda M."/>
            <person name="Hosokawa S."/>
            <person name="Ichikawa Y."/>
            <person name="Idonuma A."/>
            <person name="Iijima M."/>
            <person name="Ikeda M."/>
            <person name="Ikeno M."/>
            <person name="Ito K."/>
            <person name="Ito S."/>
            <person name="Ito T."/>
            <person name="Ito Y."/>
            <person name="Ito Y."/>
            <person name="Iwabuchi A."/>
            <person name="Kamiya K."/>
            <person name="Karasawa W."/>
            <person name="Kurita K."/>
            <person name="Katagiri S."/>
            <person name="Kikuta A."/>
            <person name="Kobayashi H."/>
            <person name="Kobayashi N."/>
            <person name="Machita K."/>
            <person name="Maehara T."/>
            <person name="Masukawa M."/>
            <person name="Mizubayashi T."/>
            <person name="Mukai Y."/>
            <person name="Nagasaki H."/>
            <person name="Nagata Y."/>
            <person name="Naito S."/>
            <person name="Nakashima M."/>
            <person name="Nakama Y."/>
            <person name="Nakamichi Y."/>
            <person name="Nakamura M."/>
            <person name="Meguro A."/>
            <person name="Negishi M."/>
            <person name="Ohta I."/>
            <person name="Ohta T."/>
            <person name="Okamoto M."/>
            <person name="Ono N."/>
            <person name="Saji S."/>
            <person name="Sakaguchi M."/>
            <person name="Sakai K."/>
            <person name="Shibata M."/>
            <person name="Shimokawa T."/>
            <person name="Song J."/>
            <person name="Takazaki Y."/>
            <person name="Terasawa K."/>
            <person name="Tsugane M."/>
            <person name="Tsuji K."/>
            <person name="Ueda S."/>
            <person name="Waki K."/>
            <person name="Yamagata H."/>
            <person name="Yamamoto M."/>
            <person name="Yamamoto S."/>
            <person name="Yamane H."/>
            <person name="Yoshiki S."/>
            <person name="Yoshihara R."/>
            <person name="Yukawa K."/>
            <person name="Zhong H."/>
            <person name="Yano M."/>
            <person name="Yuan Q."/>
            <person name="Ouyang S."/>
            <person name="Liu J."/>
            <person name="Jones K.M."/>
            <person name="Gansberger K."/>
            <person name="Moffat K."/>
            <person name="Hill J."/>
            <person name="Bera J."/>
            <person name="Fadrosh D."/>
            <person name="Jin S."/>
            <person name="Johri S."/>
            <person name="Kim M."/>
            <person name="Overton L."/>
            <person name="Reardon M."/>
            <person name="Tsitrin T."/>
            <person name="Vuong H."/>
            <person name="Weaver B."/>
            <person name="Ciecko A."/>
            <person name="Tallon L."/>
            <person name="Jackson J."/>
            <person name="Pai G."/>
            <person name="Aken S.V."/>
            <person name="Utterback T."/>
            <person name="Reidmuller S."/>
            <person name="Feldblyum T."/>
            <person name="Hsiao J."/>
            <person name="Zismann V."/>
            <person name="Iobst S."/>
            <person name="de Vazeille A.R."/>
            <person name="Buell C.R."/>
            <person name="Ying K."/>
            <person name="Li Y."/>
            <person name="Lu T."/>
            <person name="Huang Y."/>
            <person name="Zhao Q."/>
            <person name="Feng Q."/>
            <person name="Zhang L."/>
            <person name="Zhu J."/>
            <person name="Weng Q."/>
            <person name="Mu J."/>
            <person name="Lu Y."/>
            <person name="Fan D."/>
            <person name="Liu Y."/>
            <person name="Guan J."/>
            <person name="Zhang Y."/>
            <person name="Yu S."/>
            <person name="Liu X."/>
            <person name="Zhang Y."/>
            <person name="Hong G."/>
            <person name="Han B."/>
            <person name="Choisne N."/>
            <person name="Demange N."/>
            <person name="Orjeda G."/>
            <person name="Samain S."/>
            <person name="Cattolico L."/>
            <person name="Pelletier E."/>
            <person name="Couloux A."/>
            <person name="Segurens B."/>
            <person name="Wincker P."/>
            <person name="D'Hont A."/>
            <person name="Scarpelli C."/>
            <person name="Weissenbach J."/>
            <person name="Salanoubat M."/>
            <person name="Quetier F."/>
            <person name="Yu Y."/>
            <person name="Kim H.R."/>
            <person name="Rambo T."/>
            <person name="Currie J."/>
            <person name="Collura K."/>
            <person name="Luo M."/>
            <person name="Yang T."/>
            <person name="Ammiraju J.S.S."/>
            <person name="Engler F."/>
            <person name="Soderlund C."/>
            <person name="Wing R.A."/>
            <person name="Palmer L.E."/>
            <person name="de la Bastide M."/>
            <person name="Spiegel L."/>
            <person name="Nascimento L."/>
            <person name="Zutavern T."/>
            <person name="O'Shaughnessy A."/>
            <person name="Dike S."/>
            <person name="Dedhia N."/>
            <person name="Preston R."/>
            <person name="Balija V."/>
            <person name="McCombie W.R."/>
            <person name="Chow T."/>
            <person name="Chen H."/>
            <person name="Chung M."/>
            <person name="Chen C."/>
            <person name="Shaw J."/>
            <person name="Wu H."/>
            <person name="Hsiao K."/>
            <person name="Chao Y."/>
            <person name="Chu M."/>
            <person name="Cheng C."/>
            <person name="Hour A."/>
            <person name="Lee P."/>
            <person name="Lin S."/>
            <person name="Lin Y."/>
            <person name="Liou J."/>
            <person name="Liu S."/>
            <person name="Hsing Y."/>
            <person name="Raghuvanshi S."/>
            <person name="Mohanty A."/>
            <person name="Bharti A.K."/>
            <person name="Gaur A."/>
            <person name="Gupta V."/>
            <person name="Kumar D."/>
            <person name="Ravi V."/>
            <person name="Vij S."/>
            <person name="Kapur A."/>
            <person name="Khurana P."/>
            <person name="Khurana P."/>
            <person name="Khurana J.P."/>
            <person name="Tyagi A.K."/>
            <person name="Gaikwad K."/>
            <person name="Singh A."/>
            <person name="Dalal V."/>
            <person name="Srivastava S."/>
            <person name="Dixit A."/>
            <person name="Pal A.K."/>
            <person name="Ghazi I.A."/>
            <person name="Yadav M."/>
            <person name="Pandit A."/>
            <person name="Bhargava A."/>
            <person name="Sureshbabu K."/>
            <person name="Batra K."/>
            <person name="Sharma T.R."/>
            <person name="Mohapatra T."/>
            <person name="Singh N.K."/>
            <person name="Messing J."/>
            <person name="Nelson A.B."/>
            <person name="Fuks G."/>
            <person name="Kavchok S."/>
            <person name="Keizer G."/>
            <person name="Linton E."/>
            <person name="Llaca V."/>
            <person name="Song R."/>
            <person name="Tanyolac B."/>
            <person name="Young S."/>
            <person name="Ho-Il K."/>
            <person name="Hahn J.H."/>
            <person name="Sangsakoo G."/>
            <person name="Vanavichit A."/>
            <person name="de Mattos Luiz.A.T."/>
            <person name="Zimmer P.D."/>
            <person name="Malone G."/>
            <person name="Dellagostin O."/>
            <person name="de Oliveira A.C."/>
            <person name="Bevan M."/>
            <person name="Bancroft I."/>
            <person name="Minx P."/>
            <person name="Cordum H."/>
            <person name="Wilson R."/>
            <person name="Cheng Z."/>
            <person name="Jin W."/>
            <person name="Jiang J."/>
            <person name="Leong S.A."/>
            <person name="Iwama H."/>
            <person name="Gojobori T."/>
            <person name="Itoh T."/>
            <person name="Niimura Y."/>
            <person name="Fujii Y."/>
            <person name="Habara T."/>
            <person name="Sakai H."/>
            <person name="Sato Y."/>
            <person name="Wilson G."/>
            <person name="Kumar K."/>
            <person name="McCouch S."/>
            <person name="Juretic N."/>
            <person name="Hoen D."/>
            <person name="Wright S."/>
            <person name="Bruskiewich R."/>
            <person name="Bureau T."/>
            <person name="Miyao A."/>
            <person name="Hirochika H."/>
            <person name="Nishikawa T."/>
            <person name="Kadowaki K."/>
            <person name="Sugiura M."/>
            <person name="Burr B."/>
            <person name="Sasaki T."/>
        </authorList>
    </citation>
    <scope>NUCLEOTIDE SEQUENCE [LARGE SCALE GENOMIC DNA]</scope>
    <source>
        <strain evidence="19">cv. Nipponbare</strain>
    </source>
</reference>
<evidence type="ECO:0000256" key="2">
    <source>
        <dbReference type="ARBA" id="ARBA00012513"/>
    </source>
</evidence>
<dbReference type="PROSITE" id="PS00107">
    <property type="entry name" value="PROTEIN_KINASE_ATP"/>
    <property type="match status" value="1"/>
</dbReference>
<dbReference type="Gene3D" id="3.30.200.20">
    <property type="entry name" value="Phosphorylase Kinase, domain 1"/>
    <property type="match status" value="1"/>
</dbReference>
<dbReference type="InterPro" id="IPR001245">
    <property type="entry name" value="Ser-Thr/Tyr_kinase_cat_dom"/>
</dbReference>
<dbReference type="GO" id="GO:0004674">
    <property type="term" value="F:protein serine/threonine kinase activity"/>
    <property type="evidence" value="ECO:0007669"/>
    <property type="project" value="UniProtKB-KW"/>
</dbReference>
<evidence type="ECO:0000256" key="5">
    <source>
        <dbReference type="ARBA" id="ARBA00022679"/>
    </source>
</evidence>
<evidence type="ECO:0000256" key="4">
    <source>
        <dbReference type="ARBA" id="ARBA00022527"/>
    </source>
</evidence>
<dbReference type="AlphaFoldDB" id="C7J265"/>
<evidence type="ECO:0000256" key="15">
    <source>
        <dbReference type="SAM" id="MobiDB-lite"/>
    </source>
</evidence>
<feature type="binding site" evidence="14">
    <location>
        <position position="484"/>
    </location>
    <ligand>
        <name>ATP</name>
        <dbReference type="ChEBI" id="CHEBI:30616"/>
    </ligand>
</feature>
<dbReference type="PROSITE" id="PS50011">
    <property type="entry name" value="PROTEIN_KINASE_DOM"/>
    <property type="match status" value="1"/>
</dbReference>
<dbReference type="Gene3D" id="1.10.510.10">
    <property type="entry name" value="Transferase(Phosphotransferase) domain 1"/>
    <property type="match status" value="1"/>
</dbReference>
<dbReference type="FunFam" id="3.30.200.20:FF:000162">
    <property type="entry name" value="Adenine nucleotide alpha hydrolase-like domain kinase"/>
    <property type="match status" value="1"/>
</dbReference>
<evidence type="ECO:0000256" key="3">
    <source>
        <dbReference type="ARBA" id="ARBA00022475"/>
    </source>
</evidence>
<feature type="compositionally biased region" description="Pro residues" evidence="15">
    <location>
        <begin position="42"/>
        <end position="278"/>
    </location>
</feature>
<keyword evidence="8" id="KW-0418">Kinase</keyword>
<keyword evidence="5" id="KW-0808">Transferase</keyword>
<evidence type="ECO:0000256" key="12">
    <source>
        <dbReference type="ARBA" id="ARBA00047899"/>
    </source>
</evidence>
<dbReference type="HOGENOM" id="CLU_000288_106_2_1"/>
<dbReference type="KEGG" id="dosa:Os05g0516400"/>
<keyword evidence="6 16" id="KW-0812">Transmembrane</keyword>
<dbReference type="GO" id="GO:0005886">
    <property type="term" value="C:plasma membrane"/>
    <property type="evidence" value="ECO:0007669"/>
    <property type="project" value="UniProtKB-SubCell"/>
</dbReference>
<dbReference type="PRINTS" id="PR01217">
    <property type="entry name" value="PRICHEXTENSN"/>
</dbReference>
<feature type="compositionally biased region" description="Pro residues" evidence="15">
    <location>
        <begin position="420"/>
        <end position="433"/>
    </location>
</feature>
<evidence type="ECO:0000256" key="14">
    <source>
        <dbReference type="PROSITE-ProRule" id="PRU10141"/>
    </source>
</evidence>
<evidence type="ECO:0000256" key="10">
    <source>
        <dbReference type="ARBA" id="ARBA00022989"/>
    </source>
</evidence>
<reference evidence="19" key="2">
    <citation type="journal article" date="2008" name="Nucleic Acids Res.">
        <title>The rice annotation project database (RAP-DB): 2008 update.</title>
        <authorList>
            <consortium name="The rice annotation project (RAP)"/>
        </authorList>
    </citation>
    <scope>GENOME REANNOTATION</scope>
    <source>
        <strain evidence="19">cv. Nipponbare</strain>
    </source>
</reference>
<dbReference type="InterPro" id="IPR000719">
    <property type="entry name" value="Prot_kinase_dom"/>
</dbReference>
<evidence type="ECO:0000256" key="9">
    <source>
        <dbReference type="ARBA" id="ARBA00022840"/>
    </source>
</evidence>
<feature type="transmembrane region" description="Helical" evidence="16">
    <location>
        <begin position="336"/>
        <end position="361"/>
    </location>
</feature>
<feature type="compositionally biased region" description="Basic residues" evidence="15">
    <location>
        <begin position="858"/>
        <end position="868"/>
    </location>
</feature>
<feature type="non-terminal residue" evidence="18">
    <location>
        <position position="1"/>
    </location>
</feature>
<organism evidence="18 19">
    <name type="scientific">Oryza sativa subsp. japonica</name>
    <name type="common">Rice</name>
    <dbReference type="NCBI Taxonomy" id="39947"/>
    <lineage>
        <taxon>Eukaryota</taxon>
        <taxon>Viridiplantae</taxon>
        <taxon>Streptophyta</taxon>
        <taxon>Embryophyta</taxon>
        <taxon>Tracheophyta</taxon>
        <taxon>Spermatophyta</taxon>
        <taxon>Magnoliopsida</taxon>
        <taxon>Liliopsida</taxon>
        <taxon>Poales</taxon>
        <taxon>Poaceae</taxon>
        <taxon>BOP clade</taxon>
        <taxon>Oryzoideae</taxon>
        <taxon>Oryzeae</taxon>
        <taxon>Oryzinae</taxon>
        <taxon>Oryza</taxon>
        <taxon>Oryza sativa</taxon>
    </lineage>
</organism>
<comment type="catalytic activity">
    <reaction evidence="12">
        <text>L-threonyl-[protein] + ATP = O-phospho-L-threonyl-[protein] + ADP + H(+)</text>
        <dbReference type="Rhea" id="RHEA:46608"/>
        <dbReference type="Rhea" id="RHEA-COMP:11060"/>
        <dbReference type="Rhea" id="RHEA-COMP:11605"/>
        <dbReference type="ChEBI" id="CHEBI:15378"/>
        <dbReference type="ChEBI" id="CHEBI:30013"/>
        <dbReference type="ChEBI" id="CHEBI:30616"/>
        <dbReference type="ChEBI" id="CHEBI:61977"/>
        <dbReference type="ChEBI" id="CHEBI:456216"/>
        <dbReference type="EC" id="2.7.11.1"/>
    </reaction>
</comment>
<evidence type="ECO:0000256" key="8">
    <source>
        <dbReference type="ARBA" id="ARBA00022777"/>
    </source>
</evidence>
<keyword evidence="4" id="KW-0723">Serine/threonine-protein kinase</keyword>
<evidence type="ECO:0000256" key="1">
    <source>
        <dbReference type="ARBA" id="ARBA00004162"/>
    </source>
</evidence>
<comment type="catalytic activity">
    <reaction evidence="13">
        <text>L-seryl-[protein] + ATP = O-phospho-L-seryl-[protein] + ADP + H(+)</text>
        <dbReference type="Rhea" id="RHEA:17989"/>
        <dbReference type="Rhea" id="RHEA-COMP:9863"/>
        <dbReference type="Rhea" id="RHEA-COMP:11604"/>
        <dbReference type="ChEBI" id="CHEBI:15378"/>
        <dbReference type="ChEBI" id="CHEBI:29999"/>
        <dbReference type="ChEBI" id="CHEBI:30616"/>
        <dbReference type="ChEBI" id="CHEBI:83421"/>
        <dbReference type="ChEBI" id="CHEBI:456216"/>
        <dbReference type="EC" id="2.7.11.1"/>
    </reaction>
</comment>
<dbReference type="SMART" id="SM00220">
    <property type="entry name" value="S_TKc"/>
    <property type="match status" value="1"/>
</dbReference>
<dbReference type="PANTHER" id="PTHR47982">
    <property type="entry name" value="PROLINE-RICH RECEPTOR-LIKE PROTEIN KINASE PERK4"/>
    <property type="match status" value="1"/>
</dbReference>
<feature type="compositionally biased region" description="Polar residues" evidence="15">
    <location>
        <begin position="392"/>
        <end position="408"/>
    </location>
</feature>
<feature type="domain" description="Protein kinase" evidence="17">
    <location>
        <begin position="451"/>
        <end position="732"/>
    </location>
</feature>
<dbReference type="Pfam" id="PF07714">
    <property type="entry name" value="PK_Tyr_Ser-Thr"/>
    <property type="match status" value="1"/>
</dbReference>
<dbReference type="SUPFAM" id="SSF56112">
    <property type="entry name" value="Protein kinase-like (PK-like)"/>
    <property type="match status" value="1"/>
</dbReference>
<evidence type="ECO:0000256" key="6">
    <source>
        <dbReference type="ARBA" id="ARBA00022692"/>
    </source>
</evidence>
<dbReference type="EC" id="2.7.11.1" evidence="2"/>
<evidence type="ECO:0000313" key="19">
    <source>
        <dbReference type="Proteomes" id="UP000000763"/>
    </source>
</evidence>
<dbReference type="InterPro" id="IPR008271">
    <property type="entry name" value="Ser/Thr_kinase_AS"/>
</dbReference>
<evidence type="ECO:0000256" key="16">
    <source>
        <dbReference type="SAM" id="Phobius"/>
    </source>
</evidence>
<evidence type="ECO:0000313" key="18">
    <source>
        <dbReference type="EMBL" id="BAH93217.1"/>
    </source>
</evidence>
<dbReference type="GO" id="GO:0005524">
    <property type="term" value="F:ATP binding"/>
    <property type="evidence" value="ECO:0007669"/>
    <property type="project" value="UniProtKB-UniRule"/>
</dbReference>
<name>C7J265_ORYSJ</name>
<keyword evidence="3" id="KW-1003">Cell membrane</keyword>
<dbReference type="PROSITE" id="PS00108">
    <property type="entry name" value="PROTEIN_KINASE_ST"/>
    <property type="match status" value="1"/>
</dbReference>
<comment type="subcellular location">
    <subcellularLocation>
        <location evidence="1">Cell membrane</location>
        <topology evidence="1">Single-pass membrane protein</topology>
    </subcellularLocation>
</comment>
<feature type="region of interest" description="Disordered" evidence="15">
    <location>
        <begin position="366"/>
        <end position="439"/>
    </location>
</feature>
<keyword evidence="9 14" id="KW-0067">ATP-binding</keyword>
<evidence type="ECO:0000259" key="17">
    <source>
        <dbReference type="PROSITE" id="PS50011"/>
    </source>
</evidence>
<dbReference type="InterPro" id="IPR011009">
    <property type="entry name" value="Kinase-like_dom_sf"/>
</dbReference>
<proteinExistence type="predicted"/>
<dbReference type="PANTHER" id="PTHR47982:SF48">
    <property type="entry name" value="NON-SPECIFIC SERINE_THREONINE PROTEIN KINASE"/>
    <property type="match status" value="1"/>
</dbReference>
<dbReference type="InterPro" id="IPR047117">
    <property type="entry name" value="PERK1-13-like"/>
</dbReference>
<evidence type="ECO:0000256" key="11">
    <source>
        <dbReference type="ARBA" id="ARBA00023136"/>
    </source>
</evidence>
<feature type="region of interest" description="Disordered" evidence="15">
    <location>
        <begin position="35"/>
        <end position="332"/>
    </location>
</feature>
<feature type="region of interest" description="Disordered" evidence="15">
    <location>
        <begin position="795"/>
        <end position="868"/>
    </location>
</feature>
<dbReference type="InterPro" id="IPR017441">
    <property type="entry name" value="Protein_kinase_ATP_BS"/>
</dbReference>
<accession>C7J265</accession>
<evidence type="ECO:0000256" key="13">
    <source>
        <dbReference type="ARBA" id="ARBA00048679"/>
    </source>
</evidence>
<feature type="region of interest" description="Disordered" evidence="15">
    <location>
        <begin position="1"/>
        <end position="23"/>
    </location>
</feature>
<sequence>RREDFQRPTQPNKQPPKTIPRDYLRDLLFSPAAAALRLHPPMSAPPPPPPNASTPAPAPPLPPSLGAPDPPPPPPPVMPSRPPPAAPPPSPPAASPPPPPAPPVAPRPTPSPPPPPPVMPSKPVKPVPPSSPPPPPVMQPPSPSPPLIPPPPPPTPVMPVLPPTPSPPSPVNPPPPSPSPPPSPVNPLPPITSPPSPVSPPSPANPLPPATSPPSPANPLPPATSPPSPANPLPPTTSPPSPAPPPTVPSQPPEAAPAPTTKPPPTPLPPARSPPAPSPASREPSPSPSPSVAPPSLPIFTPSPPGGGRGAATPSPPSSRPSPRSPPPPSSAPQGVMIAIVAAIVALLVLGAVAAGLLCFCSRRRRRRRRRQPTSPGDFLGPLPVTSRHHQQSQFIKPTVTYPPQLNAHSPLQSSSNSDPPSPLLQPSPPPPAASGGTVSYGDLVAATNGFSEGNLLGEGGFGHVYRGELLLHDGRRQPVAIKKLRPGSRQGEREFRAEVDIISRIHHRNLVSLVGYCIHADHRLLVYEFVPNKTLDFHLHGSSRPTLDWPQRWMIAVGSAKGLAYLHEDCRPKIIHRDIKAANILLDYKFEPKVADFGLAKIQPGDDTHVSTRVMGTFGYLAPEYAATGKVNDRSDVFSFGVVLLELITGKRPVISTEPFNDETLVSWARPQLTKALEQHVYDDLIDPKLDALYDAHDMHRLISCAAAAVRHTARSRPRMTQIVRYLEGELSIDDLNAGVAPGQSSLRSQEHSGDMTELVRRRLRRVAFPPGSGVTVTGTGAVTDSGYLSEATSEYGVNPSISSSSGGDDDDTAGEVVGGVTATSRPHAAAAASSPDTSEVASPHAGELAADAAKPMSRRTRLGRFP</sequence>